<dbReference type="Gene3D" id="3.40.30.10">
    <property type="entry name" value="Glutaredoxin"/>
    <property type="match status" value="1"/>
</dbReference>
<keyword evidence="6" id="KW-1185">Reference proteome</keyword>
<evidence type="ECO:0000256" key="3">
    <source>
        <dbReference type="ARBA" id="ARBA00022691"/>
    </source>
</evidence>
<gene>
    <name evidence="5" type="ORF">Tsubulata_024805</name>
</gene>
<dbReference type="OrthoDB" id="10263751at2759"/>
<dbReference type="AlphaFoldDB" id="A0A9Q0J7K9"/>
<evidence type="ECO:0000313" key="5">
    <source>
        <dbReference type="EMBL" id="KAJ4832456.1"/>
    </source>
</evidence>
<dbReference type="SUPFAM" id="SSF53335">
    <property type="entry name" value="S-adenosyl-L-methionine-dependent methyltransferases"/>
    <property type="match status" value="1"/>
</dbReference>
<dbReference type="Pfam" id="PF10672">
    <property type="entry name" value="Methyltrans_SAM"/>
    <property type="match status" value="1"/>
</dbReference>
<sequence>MAEEGQVIACHTLEAWNEQLVKGKESKKLNVVDFTASWCGPCKFMSPVVDELAKKFTDVDVDELKSVAEDWRGNVVDKFVGANKVKLQQLTKTHATKLLEARIDAAVELRRLLGLPSARTNAYRLVNSEGDRPSAEILKEEGIDVSLSKEQHPSTHLERIKVMENGISYAISSVGQKTGFYADQRENRHFISTLSYGQKVLDICCYSGGFALNAAFGGATEVTGVNSSLPALELARENIILNNLDPGRISFGKEDATQFVKGALSRNESWDIFILDPRKLAPSK</sequence>
<dbReference type="PANTHER" id="PTHR42873:SF1">
    <property type="entry name" value="S-ADENOSYLMETHIONINE-DEPENDENT METHYLTRANSFERASE DOMAIN-CONTAINING PROTEIN"/>
    <property type="match status" value="1"/>
</dbReference>
<dbReference type="PROSITE" id="PS51352">
    <property type="entry name" value="THIOREDOXIN_2"/>
    <property type="match status" value="1"/>
</dbReference>
<dbReference type="CDD" id="cd02440">
    <property type="entry name" value="AdoMet_MTases"/>
    <property type="match status" value="1"/>
</dbReference>
<dbReference type="InterPro" id="IPR029063">
    <property type="entry name" value="SAM-dependent_MTases_sf"/>
</dbReference>
<protein>
    <recommendedName>
        <fullName evidence="4">Thioredoxin domain-containing protein</fullName>
    </recommendedName>
</protein>
<dbReference type="InterPro" id="IPR013766">
    <property type="entry name" value="Thioredoxin_domain"/>
</dbReference>
<dbReference type="EMBL" id="JAKUCV010005128">
    <property type="protein sequence ID" value="KAJ4832456.1"/>
    <property type="molecule type" value="Genomic_DNA"/>
</dbReference>
<accession>A0A9Q0J7K9</accession>
<feature type="non-terminal residue" evidence="5">
    <location>
        <position position="284"/>
    </location>
</feature>
<dbReference type="Gene3D" id="3.30.750.80">
    <property type="entry name" value="RNA methyltransferase domain (HRMD) like"/>
    <property type="match status" value="1"/>
</dbReference>
<reference evidence="5" key="1">
    <citation type="submission" date="2022-02" db="EMBL/GenBank/DDBJ databases">
        <authorList>
            <person name="Henning P.M."/>
            <person name="McCubbin A.G."/>
            <person name="Shore J.S."/>
        </authorList>
    </citation>
    <scope>NUCLEOTIDE SEQUENCE</scope>
    <source>
        <strain evidence="5">F60SS</strain>
        <tissue evidence="5">Leaves</tissue>
    </source>
</reference>
<feature type="domain" description="Thioredoxin" evidence="4">
    <location>
        <begin position="1"/>
        <end position="148"/>
    </location>
</feature>
<dbReference type="InterPro" id="IPR036249">
    <property type="entry name" value="Thioredoxin-like_sf"/>
</dbReference>
<reference evidence="5" key="2">
    <citation type="journal article" date="2023" name="Plants (Basel)">
        <title>Annotation of the Turnera subulata (Passifloraceae) Draft Genome Reveals the S-Locus Evolved after the Divergence of Turneroideae from Passifloroideae in a Stepwise Manner.</title>
        <authorList>
            <person name="Henning P.M."/>
            <person name="Roalson E.H."/>
            <person name="Mir W."/>
            <person name="McCubbin A.G."/>
            <person name="Shore J.S."/>
        </authorList>
    </citation>
    <scope>NUCLEOTIDE SEQUENCE</scope>
    <source>
        <strain evidence="5">F60SS</strain>
    </source>
</reference>
<dbReference type="InterPro" id="IPR017937">
    <property type="entry name" value="Thioredoxin_CS"/>
</dbReference>
<dbReference type="CDD" id="cd02947">
    <property type="entry name" value="TRX_family"/>
    <property type="match status" value="1"/>
</dbReference>
<evidence type="ECO:0000259" key="4">
    <source>
        <dbReference type="PROSITE" id="PS51352"/>
    </source>
</evidence>
<dbReference type="PANTHER" id="PTHR42873">
    <property type="entry name" value="RIBOSOMAL RNA LARGE SUBUNIT METHYLTRANSFERASE"/>
    <property type="match status" value="1"/>
</dbReference>
<evidence type="ECO:0000256" key="1">
    <source>
        <dbReference type="ARBA" id="ARBA00022603"/>
    </source>
</evidence>
<dbReference type="SUPFAM" id="SSF52833">
    <property type="entry name" value="Thioredoxin-like"/>
    <property type="match status" value="1"/>
</dbReference>
<evidence type="ECO:0000256" key="2">
    <source>
        <dbReference type="ARBA" id="ARBA00022679"/>
    </source>
</evidence>
<dbReference type="Gene3D" id="3.40.50.150">
    <property type="entry name" value="Vaccinia Virus protein VP39"/>
    <property type="match status" value="1"/>
</dbReference>
<comment type="caution">
    <text evidence="5">The sequence shown here is derived from an EMBL/GenBank/DDBJ whole genome shotgun (WGS) entry which is preliminary data.</text>
</comment>
<keyword evidence="3" id="KW-0949">S-adenosyl-L-methionine</keyword>
<organism evidence="5 6">
    <name type="scientific">Turnera subulata</name>
    <dbReference type="NCBI Taxonomy" id="218843"/>
    <lineage>
        <taxon>Eukaryota</taxon>
        <taxon>Viridiplantae</taxon>
        <taxon>Streptophyta</taxon>
        <taxon>Embryophyta</taxon>
        <taxon>Tracheophyta</taxon>
        <taxon>Spermatophyta</taxon>
        <taxon>Magnoliopsida</taxon>
        <taxon>eudicotyledons</taxon>
        <taxon>Gunneridae</taxon>
        <taxon>Pentapetalae</taxon>
        <taxon>rosids</taxon>
        <taxon>fabids</taxon>
        <taxon>Malpighiales</taxon>
        <taxon>Passifloraceae</taxon>
        <taxon>Turnera</taxon>
    </lineage>
</organism>
<keyword evidence="1" id="KW-0489">Methyltransferase</keyword>
<dbReference type="PROSITE" id="PS00194">
    <property type="entry name" value="THIOREDOXIN_1"/>
    <property type="match status" value="1"/>
</dbReference>
<dbReference type="Pfam" id="PF00085">
    <property type="entry name" value="Thioredoxin"/>
    <property type="match status" value="1"/>
</dbReference>
<proteinExistence type="predicted"/>
<dbReference type="GO" id="GO:0008168">
    <property type="term" value="F:methyltransferase activity"/>
    <property type="evidence" value="ECO:0007669"/>
    <property type="project" value="UniProtKB-KW"/>
</dbReference>
<evidence type="ECO:0000313" key="6">
    <source>
        <dbReference type="Proteomes" id="UP001141552"/>
    </source>
</evidence>
<dbReference type="GO" id="GO:0032259">
    <property type="term" value="P:methylation"/>
    <property type="evidence" value="ECO:0007669"/>
    <property type="project" value="UniProtKB-KW"/>
</dbReference>
<name>A0A9Q0J7K9_9ROSI</name>
<dbReference type="Proteomes" id="UP001141552">
    <property type="component" value="Unassembled WGS sequence"/>
</dbReference>
<keyword evidence="2" id="KW-0808">Transferase</keyword>
<dbReference type="InterPro" id="IPR019614">
    <property type="entry name" value="SAM-dep_methyl-trfase"/>
</dbReference>